<evidence type="ECO:0000313" key="3">
    <source>
        <dbReference type="Proteomes" id="UP000828390"/>
    </source>
</evidence>
<dbReference type="Proteomes" id="UP000828390">
    <property type="component" value="Unassembled WGS sequence"/>
</dbReference>
<feature type="region of interest" description="Disordered" evidence="1">
    <location>
        <begin position="99"/>
        <end position="126"/>
    </location>
</feature>
<proteinExistence type="predicted"/>
<protein>
    <submittedName>
        <fullName evidence="2">Uncharacterized protein</fullName>
    </submittedName>
</protein>
<sequence>MMLLEYGARPDSPDYEGRTPIDFASASDKIWPHFAAMGVKRVSRAELVEKRVLRPTSSHSVGRRIRPFSQGIEMASFDRTESKYEHNSDPFIHAAVTGDVLADQEQGETTSTNASSSQQPRFSIWR</sequence>
<feature type="compositionally biased region" description="Polar residues" evidence="1">
    <location>
        <begin position="107"/>
        <end position="126"/>
    </location>
</feature>
<gene>
    <name evidence="2" type="ORF">DPMN_062768</name>
</gene>
<dbReference type="AlphaFoldDB" id="A0A9D4HJJ6"/>
<organism evidence="2 3">
    <name type="scientific">Dreissena polymorpha</name>
    <name type="common">Zebra mussel</name>
    <name type="synonym">Mytilus polymorpha</name>
    <dbReference type="NCBI Taxonomy" id="45954"/>
    <lineage>
        <taxon>Eukaryota</taxon>
        <taxon>Metazoa</taxon>
        <taxon>Spiralia</taxon>
        <taxon>Lophotrochozoa</taxon>
        <taxon>Mollusca</taxon>
        <taxon>Bivalvia</taxon>
        <taxon>Autobranchia</taxon>
        <taxon>Heteroconchia</taxon>
        <taxon>Euheterodonta</taxon>
        <taxon>Imparidentia</taxon>
        <taxon>Neoheterodontei</taxon>
        <taxon>Myida</taxon>
        <taxon>Dreissenoidea</taxon>
        <taxon>Dreissenidae</taxon>
        <taxon>Dreissena</taxon>
    </lineage>
</organism>
<reference evidence="2" key="2">
    <citation type="submission" date="2020-11" db="EMBL/GenBank/DDBJ databases">
        <authorList>
            <person name="McCartney M.A."/>
            <person name="Auch B."/>
            <person name="Kono T."/>
            <person name="Mallez S."/>
            <person name="Becker A."/>
            <person name="Gohl D.M."/>
            <person name="Silverstein K.A.T."/>
            <person name="Koren S."/>
            <person name="Bechman K.B."/>
            <person name="Herman A."/>
            <person name="Abrahante J.E."/>
            <person name="Garbe J."/>
        </authorList>
    </citation>
    <scope>NUCLEOTIDE SEQUENCE</scope>
    <source>
        <strain evidence="2">Duluth1</strain>
        <tissue evidence="2">Whole animal</tissue>
    </source>
</reference>
<evidence type="ECO:0000313" key="2">
    <source>
        <dbReference type="EMBL" id="KAH3719884.1"/>
    </source>
</evidence>
<name>A0A9D4HJJ6_DREPO</name>
<dbReference type="EMBL" id="JAIWYP010000013">
    <property type="protein sequence ID" value="KAH3719884.1"/>
    <property type="molecule type" value="Genomic_DNA"/>
</dbReference>
<reference evidence="2" key="1">
    <citation type="journal article" date="2019" name="bioRxiv">
        <title>The Genome of the Zebra Mussel, Dreissena polymorpha: A Resource for Invasive Species Research.</title>
        <authorList>
            <person name="McCartney M.A."/>
            <person name="Auch B."/>
            <person name="Kono T."/>
            <person name="Mallez S."/>
            <person name="Zhang Y."/>
            <person name="Obille A."/>
            <person name="Becker A."/>
            <person name="Abrahante J.E."/>
            <person name="Garbe J."/>
            <person name="Badalamenti J.P."/>
            <person name="Herman A."/>
            <person name="Mangelson H."/>
            <person name="Liachko I."/>
            <person name="Sullivan S."/>
            <person name="Sone E.D."/>
            <person name="Koren S."/>
            <person name="Silverstein K.A.T."/>
            <person name="Beckman K.B."/>
            <person name="Gohl D.M."/>
        </authorList>
    </citation>
    <scope>NUCLEOTIDE SEQUENCE</scope>
    <source>
        <strain evidence="2">Duluth1</strain>
        <tissue evidence="2">Whole animal</tissue>
    </source>
</reference>
<accession>A0A9D4HJJ6</accession>
<evidence type="ECO:0000256" key="1">
    <source>
        <dbReference type="SAM" id="MobiDB-lite"/>
    </source>
</evidence>
<keyword evidence="3" id="KW-1185">Reference proteome</keyword>
<comment type="caution">
    <text evidence="2">The sequence shown here is derived from an EMBL/GenBank/DDBJ whole genome shotgun (WGS) entry which is preliminary data.</text>
</comment>